<dbReference type="Pfam" id="PF11286">
    <property type="entry name" value="DUF3087"/>
    <property type="match status" value="1"/>
</dbReference>
<name>A0ABY8CHP3_9GAMM</name>
<dbReference type="EMBL" id="CP102381">
    <property type="protein sequence ID" value="WEJ63678.1"/>
    <property type="molecule type" value="Genomic_DNA"/>
</dbReference>
<keyword evidence="4" id="KW-1185">Reference proteome</keyword>
<feature type="transmembrane region" description="Helical" evidence="2">
    <location>
        <begin position="51"/>
        <end position="72"/>
    </location>
</feature>
<proteinExistence type="predicted"/>
<keyword evidence="2" id="KW-0812">Transmembrane</keyword>
<reference evidence="3 4" key="1">
    <citation type="submission" date="2022-06" db="EMBL/GenBank/DDBJ databases">
        <title>Thiomicrohabdus sp. nov, an obligately chemolithoautotrophic, sulfur-oxidizing bacterium isolated from beach of Guanyin Mountain. Amoy.</title>
        <authorList>
            <person name="Zhu H."/>
        </authorList>
    </citation>
    <scope>NUCLEOTIDE SEQUENCE [LARGE SCALE GENOMIC DNA]</scope>
    <source>
        <strain evidence="3 4">XGS-01</strain>
    </source>
</reference>
<dbReference type="RefSeq" id="WP_275595933.1">
    <property type="nucleotide sequence ID" value="NZ_CP102381.1"/>
</dbReference>
<dbReference type="Proteomes" id="UP001222275">
    <property type="component" value="Chromosome"/>
</dbReference>
<evidence type="ECO:0000256" key="2">
    <source>
        <dbReference type="SAM" id="Phobius"/>
    </source>
</evidence>
<keyword evidence="1" id="KW-0175">Coiled coil</keyword>
<evidence type="ECO:0000256" key="1">
    <source>
        <dbReference type="SAM" id="Coils"/>
    </source>
</evidence>
<sequence length="173" mass="20168">MFKIEEIDPVCYRKQTRKATLIVMAIFIVIGFGTATLAVDLFGEYSSNHLVLNFIGAFVGLLITGTIVKLFFADKEWMKEGIYAWRLKRNLMYISNVLNNVKEAVENGDEQAMKILRFYHLGLEQMHRLEDNNQALIDVVAEKKELEDKMTERNLELNQVEFDFTWSDEYKSQ</sequence>
<organism evidence="3 4">
    <name type="scientific">Thiomicrorhabdus lithotrophica</name>
    <dbReference type="NCBI Taxonomy" id="2949997"/>
    <lineage>
        <taxon>Bacteria</taxon>
        <taxon>Pseudomonadati</taxon>
        <taxon>Pseudomonadota</taxon>
        <taxon>Gammaproteobacteria</taxon>
        <taxon>Thiotrichales</taxon>
        <taxon>Piscirickettsiaceae</taxon>
        <taxon>Thiomicrorhabdus</taxon>
    </lineage>
</organism>
<evidence type="ECO:0000313" key="4">
    <source>
        <dbReference type="Proteomes" id="UP001222275"/>
    </source>
</evidence>
<keyword evidence="2" id="KW-0472">Membrane</keyword>
<feature type="coiled-coil region" evidence="1">
    <location>
        <begin position="126"/>
        <end position="163"/>
    </location>
</feature>
<keyword evidence="2" id="KW-1133">Transmembrane helix</keyword>
<protein>
    <submittedName>
        <fullName evidence="3">DUF3087 domain-containing protein</fullName>
    </submittedName>
</protein>
<accession>A0ABY8CHP3</accession>
<feature type="transmembrane region" description="Helical" evidence="2">
    <location>
        <begin position="21"/>
        <end position="39"/>
    </location>
</feature>
<evidence type="ECO:0000313" key="3">
    <source>
        <dbReference type="EMBL" id="WEJ63678.1"/>
    </source>
</evidence>
<gene>
    <name evidence="3" type="ORF">NR989_05345</name>
</gene>
<dbReference type="InterPro" id="IPR021438">
    <property type="entry name" value="DUF3087"/>
</dbReference>